<dbReference type="SUPFAM" id="SSF100895">
    <property type="entry name" value="Kazal-type serine protease inhibitors"/>
    <property type="match status" value="2"/>
</dbReference>
<protein>
    <submittedName>
        <fullName evidence="4">Ovomucoid-like</fullName>
    </submittedName>
</protein>
<dbReference type="PROSITE" id="PS51465">
    <property type="entry name" value="KAZAL_2"/>
    <property type="match status" value="2"/>
</dbReference>
<dbReference type="KEGG" id="cvn:111126517"/>
<dbReference type="Pfam" id="PF00050">
    <property type="entry name" value="Kazal_1"/>
    <property type="match status" value="1"/>
</dbReference>
<dbReference type="SMART" id="SM00280">
    <property type="entry name" value="KAZAL"/>
    <property type="match status" value="2"/>
</dbReference>
<dbReference type="Gene3D" id="3.30.60.30">
    <property type="match status" value="2"/>
</dbReference>
<feature type="signal peptide" evidence="1">
    <location>
        <begin position="1"/>
        <end position="20"/>
    </location>
</feature>
<gene>
    <name evidence="4" type="primary">LOC111126517</name>
</gene>
<feature type="chain" id="PRO_5034304154" evidence="1">
    <location>
        <begin position="21"/>
        <end position="166"/>
    </location>
</feature>
<dbReference type="InterPro" id="IPR036058">
    <property type="entry name" value="Kazal_dom_sf"/>
</dbReference>
<evidence type="ECO:0000256" key="1">
    <source>
        <dbReference type="SAM" id="SignalP"/>
    </source>
</evidence>
<name>A0A8B8DG74_CRAVI</name>
<proteinExistence type="predicted"/>
<organism evidence="3 4">
    <name type="scientific">Crassostrea virginica</name>
    <name type="common">Eastern oyster</name>
    <dbReference type="NCBI Taxonomy" id="6565"/>
    <lineage>
        <taxon>Eukaryota</taxon>
        <taxon>Metazoa</taxon>
        <taxon>Spiralia</taxon>
        <taxon>Lophotrochozoa</taxon>
        <taxon>Mollusca</taxon>
        <taxon>Bivalvia</taxon>
        <taxon>Autobranchia</taxon>
        <taxon>Pteriomorphia</taxon>
        <taxon>Ostreida</taxon>
        <taxon>Ostreoidea</taxon>
        <taxon>Ostreidae</taxon>
        <taxon>Crassostrea</taxon>
    </lineage>
</organism>
<dbReference type="GeneID" id="111126517"/>
<keyword evidence="3" id="KW-1185">Reference proteome</keyword>
<feature type="domain" description="Kazal-like" evidence="2">
    <location>
        <begin position="29"/>
        <end position="81"/>
    </location>
</feature>
<dbReference type="OrthoDB" id="6121325at2759"/>
<dbReference type="CDD" id="cd00104">
    <property type="entry name" value="KAZAL_FS"/>
    <property type="match status" value="1"/>
</dbReference>
<evidence type="ECO:0000259" key="2">
    <source>
        <dbReference type="PROSITE" id="PS51465"/>
    </source>
</evidence>
<dbReference type="InterPro" id="IPR002350">
    <property type="entry name" value="Kazal_dom"/>
</dbReference>
<keyword evidence="1" id="KW-0732">Signal</keyword>
<dbReference type="Pfam" id="PF07648">
    <property type="entry name" value="Kazal_2"/>
    <property type="match status" value="1"/>
</dbReference>
<dbReference type="RefSeq" id="XP_022326923.1">
    <property type="nucleotide sequence ID" value="XM_022471215.1"/>
</dbReference>
<feature type="domain" description="Kazal-like" evidence="2">
    <location>
        <begin position="103"/>
        <end position="165"/>
    </location>
</feature>
<evidence type="ECO:0000313" key="4">
    <source>
        <dbReference type="RefSeq" id="XP_022326923.1"/>
    </source>
</evidence>
<sequence length="166" mass="18065">MIFCRISVVFFGALLAYVGSIDPQTVCTQLLSLDCNNYTPLENDESICGTDGVHYDNYCQFGQARCVDPSIDIKQVGHCHTGPHTSHPPAATTQPTTTTTMDFQMQLVCANAALITCTSEISLICGSDFKLYQNSCKFTLAICATPGLTKLTLDDCRNHNGRREAA</sequence>
<accession>A0A8B8DG74</accession>
<reference evidence="4" key="1">
    <citation type="submission" date="2025-08" db="UniProtKB">
        <authorList>
            <consortium name="RefSeq"/>
        </authorList>
    </citation>
    <scope>IDENTIFICATION</scope>
    <source>
        <tissue evidence="4">Whole sample</tissue>
    </source>
</reference>
<dbReference type="AlphaFoldDB" id="A0A8B8DG74"/>
<evidence type="ECO:0000313" key="3">
    <source>
        <dbReference type="Proteomes" id="UP000694844"/>
    </source>
</evidence>
<dbReference type="Proteomes" id="UP000694844">
    <property type="component" value="Chromosome 3"/>
</dbReference>